<reference evidence="5" key="1">
    <citation type="submission" date="2024-02" db="EMBL/GenBank/DDBJ databases">
        <authorList>
            <consortium name="ELIXIR-Norway"/>
            <consortium name="Elixir Norway"/>
        </authorList>
    </citation>
    <scope>NUCLEOTIDE SEQUENCE</scope>
</reference>
<evidence type="ECO:0000313" key="5">
    <source>
        <dbReference type="EMBL" id="CAK9249818.1"/>
    </source>
</evidence>
<dbReference type="SUPFAM" id="SSF51445">
    <property type="entry name" value="(Trans)glycosidases"/>
    <property type="match status" value="1"/>
</dbReference>
<dbReference type="PRINTS" id="PR00742">
    <property type="entry name" value="GLHYDRLASE35"/>
</dbReference>
<accession>A0ABP0V616</accession>
<evidence type="ECO:0000256" key="3">
    <source>
        <dbReference type="ARBA" id="ARBA00012756"/>
    </source>
</evidence>
<comment type="similarity">
    <text evidence="2">Belongs to the glycosyl hydrolase 35 family.</text>
</comment>
<feature type="non-terminal residue" evidence="5">
    <location>
        <position position="356"/>
    </location>
</feature>
<proteinExistence type="inferred from homology"/>
<dbReference type="Gene3D" id="3.20.20.80">
    <property type="entry name" value="Glycosidases"/>
    <property type="match status" value="1"/>
</dbReference>
<feature type="non-terminal residue" evidence="5">
    <location>
        <position position="1"/>
    </location>
</feature>
<protein>
    <recommendedName>
        <fullName evidence="3">beta-galactosidase</fullName>
        <ecNumber evidence="3">3.2.1.23</ecNumber>
    </recommendedName>
</protein>
<comment type="catalytic activity">
    <reaction evidence="1">
        <text>Hydrolysis of terminal non-reducing beta-D-galactose residues in beta-D-galactosides.</text>
        <dbReference type="EC" id="3.2.1.23"/>
    </reaction>
</comment>
<dbReference type="Pfam" id="PF01301">
    <property type="entry name" value="Glyco_hydro_35"/>
    <property type="match status" value="1"/>
</dbReference>
<keyword evidence="6" id="KW-1185">Reference proteome</keyword>
<evidence type="ECO:0000313" key="6">
    <source>
        <dbReference type="Proteomes" id="UP001497444"/>
    </source>
</evidence>
<dbReference type="InterPro" id="IPR031330">
    <property type="entry name" value="Gly_Hdrlase_35_cat"/>
</dbReference>
<name>A0ABP0V616_9BRYO</name>
<evidence type="ECO:0000256" key="1">
    <source>
        <dbReference type="ARBA" id="ARBA00001412"/>
    </source>
</evidence>
<dbReference type="InterPro" id="IPR017853">
    <property type="entry name" value="GH"/>
</dbReference>
<dbReference type="Proteomes" id="UP001497444">
    <property type="component" value="Unassembled WGS sequence"/>
</dbReference>
<feature type="domain" description="Glycoside hydrolase 35 catalytic" evidence="4">
    <location>
        <begin position="1"/>
        <end position="274"/>
    </location>
</feature>
<dbReference type="EC" id="3.2.1.23" evidence="3"/>
<dbReference type="Gene3D" id="2.60.120.260">
    <property type="entry name" value="Galactose-binding domain-like"/>
    <property type="match status" value="1"/>
</dbReference>
<gene>
    <name evidence="5" type="ORF">CSSPJE1EN1_LOCUS25196</name>
</gene>
<dbReference type="PANTHER" id="PTHR23421">
    <property type="entry name" value="BETA-GALACTOSIDASE RELATED"/>
    <property type="match status" value="1"/>
</dbReference>
<dbReference type="InterPro" id="IPR001944">
    <property type="entry name" value="Glycoside_Hdrlase_35"/>
</dbReference>
<evidence type="ECO:0000256" key="2">
    <source>
        <dbReference type="ARBA" id="ARBA00009809"/>
    </source>
</evidence>
<organism evidence="5 6">
    <name type="scientific">Sphagnum jensenii</name>
    <dbReference type="NCBI Taxonomy" id="128206"/>
    <lineage>
        <taxon>Eukaryota</taxon>
        <taxon>Viridiplantae</taxon>
        <taxon>Streptophyta</taxon>
        <taxon>Embryophyta</taxon>
        <taxon>Bryophyta</taxon>
        <taxon>Sphagnophytina</taxon>
        <taxon>Sphagnopsida</taxon>
        <taxon>Sphagnales</taxon>
        <taxon>Sphagnaceae</taxon>
        <taxon>Sphagnum</taxon>
    </lineage>
</organism>
<dbReference type="EMBL" id="CAXAQS010000053">
    <property type="protein sequence ID" value="CAK9249818.1"/>
    <property type="molecule type" value="Genomic_DNA"/>
</dbReference>
<comment type="caution">
    <text evidence="5">The sequence shown here is derived from an EMBL/GenBank/DDBJ whole genome shotgun (WGS) entry which is preliminary data.</text>
</comment>
<sequence>VQIYSPWNLHEEIPGHFDFENGMLNLTDFFQAVKEADMFAMYRPGPYICAEWDLGGFPSWLLRDPNMRLRSNYKPYLDAVEKYFDKLMAVIKKFEFTTNRGPIIALQIENEFGGYGNTITNHNDTEYFKALEKMVTKNGFKELLYTSDPWATKQGTLPNFLETINLNGNALNLLKWVKELQPNRPLYVAEYWSGWFDNWGQKHHTMAVQNYTNVFEDIVFHMNSSVNIYMFIGGTNFGFMSGSWVTTSYDYDAPLSESGNYTDKYWKTKELIEKFTKERNLPKLRIPEPPKAEAAAHYGVVKVTDYLSFSDLLSHVKSYKSEYPMYTELLDIGPNYGQNFGFTVYRTTIPKSKNLR</sequence>
<evidence type="ECO:0000259" key="4">
    <source>
        <dbReference type="Pfam" id="PF01301"/>
    </source>
</evidence>